<dbReference type="PROSITE" id="PS50005">
    <property type="entry name" value="TPR"/>
    <property type="match status" value="1"/>
</dbReference>
<dbReference type="InterPro" id="IPR029044">
    <property type="entry name" value="Nucleotide-diphossugar_trans"/>
</dbReference>
<dbReference type="CDD" id="cd00761">
    <property type="entry name" value="Glyco_tranf_GTA_type"/>
    <property type="match status" value="1"/>
</dbReference>
<protein>
    <submittedName>
        <fullName evidence="3">Glycosyltransferase</fullName>
    </submittedName>
</protein>
<keyword evidence="1" id="KW-0802">TPR repeat</keyword>
<sequence>MNKPLISIIIPCFNAELYIKETLESILIQTEQDFEIIVINDGSSDNTVSIIEEIKDDRIKLINQSNSGVSIARNNGLEQSSANYIVFFDADDLMTPKFLSDRVEVLQKNNEVSFVYSDVISFKGFNRNDKLSQVRGAGNNLEEEILFYDSSVSTCPSNYMLRKSDLSKYSISFNPNLSSHADRYFLLELNKCKLRSKYINTSDNCLLYRVLDNSMSHQLSIGLANDAELYYKELEQNSIVSNSLLKKALSKGYYIIGATYFKLGMKVKAIQYLIKGFTLAPRYFMKLF</sequence>
<dbReference type="SUPFAM" id="SSF53448">
    <property type="entry name" value="Nucleotide-diphospho-sugar transferases"/>
    <property type="match status" value="1"/>
</dbReference>
<feature type="domain" description="Glycosyltransferase 2-like" evidence="2">
    <location>
        <begin position="7"/>
        <end position="168"/>
    </location>
</feature>
<dbReference type="PANTHER" id="PTHR22916:SF3">
    <property type="entry name" value="UDP-GLCNAC:BETAGAL BETA-1,3-N-ACETYLGLUCOSAMINYLTRANSFERASE-LIKE PROTEIN 1"/>
    <property type="match status" value="1"/>
</dbReference>
<dbReference type="Pfam" id="PF00535">
    <property type="entry name" value="Glycos_transf_2"/>
    <property type="match status" value="1"/>
</dbReference>
<dbReference type="InterPro" id="IPR001173">
    <property type="entry name" value="Glyco_trans_2-like"/>
</dbReference>
<evidence type="ECO:0000256" key="1">
    <source>
        <dbReference type="PROSITE-ProRule" id="PRU00339"/>
    </source>
</evidence>
<evidence type="ECO:0000313" key="4">
    <source>
        <dbReference type="Proteomes" id="UP000470771"/>
    </source>
</evidence>
<reference evidence="3 4" key="1">
    <citation type="submission" date="2019-12" db="EMBL/GenBank/DDBJ databases">
        <authorList>
            <person name="Zhao J."/>
        </authorList>
    </citation>
    <scope>NUCLEOTIDE SEQUENCE [LARGE SCALE GENOMIC DNA]</scope>
    <source>
        <strain evidence="3 4">S-15</strain>
    </source>
</reference>
<dbReference type="GO" id="GO:0016758">
    <property type="term" value="F:hexosyltransferase activity"/>
    <property type="evidence" value="ECO:0007669"/>
    <property type="project" value="UniProtKB-ARBA"/>
</dbReference>
<keyword evidence="4" id="KW-1185">Reference proteome</keyword>
<dbReference type="EMBL" id="WWNE01000005">
    <property type="protein sequence ID" value="NBG65381.1"/>
    <property type="molecule type" value="Genomic_DNA"/>
</dbReference>
<dbReference type="RefSeq" id="WP_160632342.1">
    <property type="nucleotide sequence ID" value="NZ_WWNE01000005.1"/>
</dbReference>
<accession>A0A6N9NIQ0</accession>
<dbReference type="Gene3D" id="3.90.550.10">
    <property type="entry name" value="Spore Coat Polysaccharide Biosynthesis Protein SpsA, Chain A"/>
    <property type="match status" value="1"/>
</dbReference>
<organism evidence="3 4">
    <name type="scientific">Acidiluteibacter ferrifornacis</name>
    <dbReference type="NCBI Taxonomy" id="2692424"/>
    <lineage>
        <taxon>Bacteria</taxon>
        <taxon>Pseudomonadati</taxon>
        <taxon>Bacteroidota</taxon>
        <taxon>Flavobacteriia</taxon>
        <taxon>Flavobacteriales</taxon>
        <taxon>Cryomorphaceae</taxon>
        <taxon>Acidiluteibacter</taxon>
    </lineage>
</organism>
<evidence type="ECO:0000313" key="3">
    <source>
        <dbReference type="EMBL" id="NBG65381.1"/>
    </source>
</evidence>
<comment type="caution">
    <text evidence="3">The sequence shown here is derived from an EMBL/GenBank/DDBJ whole genome shotgun (WGS) entry which is preliminary data.</text>
</comment>
<dbReference type="InterPro" id="IPR019734">
    <property type="entry name" value="TPR_rpt"/>
</dbReference>
<feature type="repeat" description="TPR" evidence="1">
    <location>
        <begin position="250"/>
        <end position="283"/>
    </location>
</feature>
<proteinExistence type="predicted"/>
<keyword evidence="3" id="KW-0808">Transferase</keyword>
<name>A0A6N9NIQ0_9FLAO</name>
<gene>
    <name evidence="3" type="ORF">GQN54_04595</name>
</gene>
<dbReference type="Proteomes" id="UP000470771">
    <property type="component" value="Unassembled WGS sequence"/>
</dbReference>
<dbReference type="AlphaFoldDB" id="A0A6N9NIQ0"/>
<evidence type="ECO:0000259" key="2">
    <source>
        <dbReference type="Pfam" id="PF00535"/>
    </source>
</evidence>
<dbReference type="PANTHER" id="PTHR22916">
    <property type="entry name" value="GLYCOSYLTRANSFERASE"/>
    <property type="match status" value="1"/>
</dbReference>